<organism evidence="11 12">
    <name type="scientific">Alteromonas confluentis</name>
    <dbReference type="NCBI Taxonomy" id="1656094"/>
    <lineage>
        <taxon>Bacteria</taxon>
        <taxon>Pseudomonadati</taxon>
        <taxon>Pseudomonadota</taxon>
        <taxon>Gammaproteobacteria</taxon>
        <taxon>Alteromonadales</taxon>
        <taxon>Alteromonadaceae</taxon>
        <taxon>Alteromonas/Salinimonas group</taxon>
        <taxon>Alteromonas</taxon>
    </lineage>
</organism>
<keyword evidence="6" id="KW-0864">Zinc transport</keyword>
<dbReference type="AlphaFoldDB" id="A0A1E7ZEK6"/>
<dbReference type="Proteomes" id="UP000175691">
    <property type="component" value="Unassembled WGS sequence"/>
</dbReference>
<dbReference type="InterPro" id="IPR058533">
    <property type="entry name" value="Cation_efflux_TM"/>
</dbReference>
<feature type="transmembrane region" description="Helical" evidence="9">
    <location>
        <begin position="76"/>
        <end position="102"/>
    </location>
</feature>
<feature type="transmembrane region" description="Helical" evidence="9">
    <location>
        <begin position="114"/>
        <end position="135"/>
    </location>
</feature>
<evidence type="ECO:0000256" key="2">
    <source>
        <dbReference type="ARBA" id="ARBA00010212"/>
    </source>
</evidence>
<feature type="transmembrane region" description="Helical" evidence="9">
    <location>
        <begin position="45"/>
        <end position="64"/>
    </location>
</feature>
<keyword evidence="5 9" id="KW-0812">Transmembrane</keyword>
<evidence type="ECO:0000259" key="10">
    <source>
        <dbReference type="Pfam" id="PF01545"/>
    </source>
</evidence>
<evidence type="ECO:0000256" key="1">
    <source>
        <dbReference type="ARBA" id="ARBA00004141"/>
    </source>
</evidence>
<keyword evidence="12" id="KW-1185">Reference proteome</keyword>
<dbReference type="PANTHER" id="PTHR43840:SF15">
    <property type="entry name" value="MITOCHONDRIAL METAL TRANSPORTER 1-RELATED"/>
    <property type="match status" value="1"/>
</dbReference>
<dbReference type="EMBL" id="MDHN01000009">
    <property type="protein sequence ID" value="OFC71936.1"/>
    <property type="molecule type" value="Genomic_DNA"/>
</dbReference>
<accession>A0A1E7ZEK6</accession>
<sequence length="298" mass="32225">MCIQTSRNEKRTLTLSALSALLFAVAGLVIGLLVDSLVIVFDGAYSLVSLVLTLLSLAAARFIAAPSCDRFTFGRAIFEPAVIAIKGAVILLVVGYSLYAAVEALLTGGREVDASVATAFGVVNVLGCIAVWALIAAQSKRQHSGLLDAEADQWQMDTMLSVAVTAGFVVAWLMTQSSLAAYAVYADPVMMLLISLYFIKVPLNMLTSALREIFLMAPSEEIRERIDQSVLEAGKDSDQEIELAGVAKVGRELWVDVDIYPDDSDVIRVKDIEKTRETIQKRLAKLPLELQINVNIAS</sequence>
<feature type="transmembrane region" description="Helical" evidence="9">
    <location>
        <begin position="156"/>
        <end position="174"/>
    </location>
</feature>
<dbReference type="GO" id="GO:0006882">
    <property type="term" value="P:intracellular zinc ion homeostasis"/>
    <property type="evidence" value="ECO:0007669"/>
    <property type="project" value="TreeGrafter"/>
</dbReference>
<dbReference type="GO" id="GO:0015341">
    <property type="term" value="F:zinc efflux antiporter activity"/>
    <property type="evidence" value="ECO:0007669"/>
    <property type="project" value="TreeGrafter"/>
</dbReference>
<dbReference type="SUPFAM" id="SSF161111">
    <property type="entry name" value="Cation efflux protein transmembrane domain-like"/>
    <property type="match status" value="1"/>
</dbReference>
<dbReference type="Gene3D" id="1.20.1510.10">
    <property type="entry name" value="Cation efflux protein transmembrane domain"/>
    <property type="match status" value="1"/>
</dbReference>
<proteinExistence type="inferred from homology"/>
<dbReference type="GO" id="GO:0005886">
    <property type="term" value="C:plasma membrane"/>
    <property type="evidence" value="ECO:0007669"/>
    <property type="project" value="TreeGrafter"/>
</dbReference>
<name>A0A1E7ZEK6_9ALTE</name>
<dbReference type="GO" id="GO:0015093">
    <property type="term" value="F:ferrous iron transmembrane transporter activity"/>
    <property type="evidence" value="ECO:0007669"/>
    <property type="project" value="TreeGrafter"/>
</dbReference>
<dbReference type="InterPro" id="IPR002524">
    <property type="entry name" value="Cation_efflux"/>
</dbReference>
<evidence type="ECO:0000256" key="8">
    <source>
        <dbReference type="ARBA" id="ARBA00023136"/>
    </source>
</evidence>
<keyword evidence="6" id="KW-0406">Ion transport</keyword>
<comment type="caution">
    <text evidence="11">The sequence shown here is derived from an EMBL/GenBank/DDBJ whole genome shotgun (WGS) entry which is preliminary data.</text>
</comment>
<keyword evidence="3" id="KW-0813">Transport</keyword>
<dbReference type="RefSeq" id="WP_070123986.1">
    <property type="nucleotide sequence ID" value="NZ_MDHN01000009.1"/>
</dbReference>
<keyword evidence="4" id="KW-0410">Iron transport</keyword>
<keyword evidence="4" id="KW-0408">Iron</keyword>
<evidence type="ECO:0000256" key="3">
    <source>
        <dbReference type="ARBA" id="ARBA00022448"/>
    </source>
</evidence>
<protein>
    <submittedName>
        <fullName evidence="11">Cobalt-zinc-cadmium resistance protein</fullName>
    </submittedName>
</protein>
<evidence type="ECO:0000313" key="11">
    <source>
        <dbReference type="EMBL" id="OFC71936.1"/>
    </source>
</evidence>
<feature type="transmembrane region" description="Helical" evidence="9">
    <location>
        <begin position="12"/>
        <end position="33"/>
    </location>
</feature>
<keyword evidence="6" id="KW-0862">Zinc</keyword>
<evidence type="ECO:0000256" key="7">
    <source>
        <dbReference type="ARBA" id="ARBA00022989"/>
    </source>
</evidence>
<evidence type="ECO:0000256" key="5">
    <source>
        <dbReference type="ARBA" id="ARBA00022692"/>
    </source>
</evidence>
<evidence type="ECO:0000256" key="9">
    <source>
        <dbReference type="SAM" id="Phobius"/>
    </source>
</evidence>
<comment type="subcellular location">
    <subcellularLocation>
        <location evidence="1">Membrane</location>
        <topology evidence="1">Multi-pass membrane protein</topology>
    </subcellularLocation>
</comment>
<keyword evidence="7 9" id="KW-1133">Transmembrane helix</keyword>
<dbReference type="OrthoDB" id="268546at2"/>
<feature type="domain" description="Cation efflux protein transmembrane" evidence="10">
    <location>
        <begin position="13"/>
        <end position="213"/>
    </location>
</feature>
<dbReference type="InterPro" id="IPR050291">
    <property type="entry name" value="CDF_Transporter"/>
</dbReference>
<dbReference type="NCBIfam" id="TIGR01297">
    <property type="entry name" value="CDF"/>
    <property type="match status" value="1"/>
</dbReference>
<dbReference type="InterPro" id="IPR027469">
    <property type="entry name" value="Cation_efflux_TMD_sf"/>
</dbReference>
<evidence type="ECO:0000256" key="4">
    <source>
        <dbReference type="ARBA" id="ARBA00022496"/>
    </source>
</evidence>
<evidence type="ECO:0000313" key="12">
    <source>
        <dbReference type="Proteomes" id="UP000175691"/>
    </source>
</evidence>
<comment type="similarity">
    <text evidence="2">Belongs to the cation diffusion facilitator (CDF) transporter (TC 2.A.4) family. FieF subfamily.</text>
</comment>
<gene>
    <name evidence="11" type="ORF">BFC18_05710</name>
</gene>
<reference evidence="11 12" key="1">
    <citation type="submission" date="2016-08" db="EMBL/GenBank/DDBJ databases">
        <authorList>
            <person name="Seilhamer J.J."/>
        </authorList>
    </citation>
    <scope>NUCLEOTIDE SEQUENCE [LARGE SCALE GENOMIC DNA]</scope>
    <source>
        <strain evidence="11 12">KCTC 42603</strain>
    </source>
</reference>
<keyword evidence="8 9" id="KW-0472">Membrane</keyword>
<feature type="transmembrane region" description="Helical" evidence="9">
    <location>
        <begin position="180"/>
        <end position="199"/>
    </location>
</feature>
<dbReference type="Pfam" id="PF01545">
    <property type="entry name" value="Cation_efflux"/>
    <property type="match status" value="1"/>
</dbReference>
<dbReference type="GO" id="GO:0015086">
    <property type="term" value="F:cadmium ion transmembrane transporter activity"/>
    <property type="evidence" value="ECO:0007669"/>
    <property type="project" value="TreeGrafter"/>
</dbReference>
<dbReference type="PANTHER" id="PTHR43840">
    <property type="entry name" value="MITOCHONDRIAL METAL TRANSPORTER 1-RELATED"/>
    <property type="match status" value="1"/>
</dbReference>
<evidence type="ECO:0000256" key="6">
    <source>
        <dbReference type="ARBA" id="ARBA00022906"/>
    </source>
</evidence>